<evidence type="ECO:0000313" key="1">
    <source>
        <dbReference type="EMBL" id="SBT08625.1"/>
    </source>
</evidence>
<dbReference type="Proteomes" id="UP000199169">
    <property type="component" value="Unassembled WGS sequence"/>
</dbReference>
<keyword evidence="2" id="KW-1185">Reference proteome</keyword>
<gene>
    <name evidence="1" type="ORF">ACCAA_60014</name>
</gene>
<accession>A0A1A8XU89</accession>
<name>A0A1A8XU89_9PROT</name>
<sequence>MDKQTPPSDDYDTHWKDAVTRYFPEAHRQIDWIRGYTFLDQDYERNRDKQRIIDRFSVIDWMMQVSQGLQNQLWQELERQLTRRFGPPRVDSSCYD</sequence>
<organism evidence="1 2">
    <name type="scientific">Candidatus Accumulibacter aalborgensis</name>
    <dbReference type="NCBI Taxonomy" id="1860102"/>
    <lineage>
        <taxon>Bacteria</taxon>
        <taxon>Pseudomonadati</taxon>
        <taxon>Pseudomonadota</taxon>
        <taxon>Betaproteobacteria</taxon>
        <taxon>Candidatus Accumulibacter</taxon>
    </lineage>
</organism>
<evidence type="ECO:0000313" key="2">
    <source>
        <dbReference type="Proteomes" id="UP000199169"/>
    </source>
</evidence>
<reference evidence="1 2" key="1">
    <citation type="submission" date="2016-06" db="EMBL/GenBank/DDBJ databases">
        <authorList>
            <person name="Kjaerup R.B."/>
            <person name="Dalgaard T.S."/>
            <person name="Juul-Madsen H.R."/>
        </authorList>
    </citation>
    <scope>NUCLEOTIDE SEQUENCE [LARGE SCALE GENOMIC DNA]</scope>
    <source>
        <strain evidence="1">3</strain>
    </source>
</reference>
<proteinExistence type="predicted"/>
<dbReference type="RefSeq" id="WP_186408368.1">
    <property type="nucleotide sequence ID" value="NZ_FLQX01000138.1"/>
</dbReference>
<dbReference type="AlphaFoldDB" id="A0A1A8XU89"/>
<protein>
    <submittedName>
        <fullName evidence="1">Uncharacterized protein</fullName>
    </submittedName>
</protein>
<dbReference type="EMBL" id="FLQX01000138">
    <property type="protein sequence ID" value="SBT08625.1"/>
    <property type="molecule type" value="Genomic_DNA"/>
</dbReference>